<protein>
    <submittedName>
        <fullName evidence="3">PaaI family thioesterase</fullName>
    </submittedName>
</protein>
<gene>
    <name evidence="3" type="ORF">D0Z08_03835</name>
</gene>
<dbReference type="Gene3D" id="3.10.129.10">
    <property type="entry name" value="Hotdog Thioesterase"/>
    <property type="match status" value="1"/>
</dbReference>
<comment type="caution">
    <text evidence="3">The sequence shown here is derived from an EMBL/GenBank/DDBJ whole genome shotgun (WGS) entry which is preliminary data.</text>
</comment>
<evidence type="ECO:0000256" key="1">
    <source>
        <dbReference type="ARBA" id="ARBA00022801"/>
    </source>
</evidence>
<evidence type="ECO:0000313" key="4">
    <source>
        <dbReference type="Proteomes" id="UP000283644"/>
    </source>
</evidence>
<keyword evidence="4" id="KW-1185">Reference proteome</keyword>
<reference evidence="3 4" key="1">
    <citation type="submission" date="2018-09" db="EMBL/GenBank/DDBJ databases">
        <title>Genome sequencing of Nocardioides immobilis CCTCC AB 2017083 for comparison to Nocardioides silvaticus.</title>
        <authorList>
            <person name="Li C."/>
            <person name="Wang G."/>
        </authorList>
    </citation>
    <scope>NUCLEOTIDE SEQUENCE [LARGE SCALE GENOMIC DNA]</scope>
    <source>
        <strain evidence="3 4">CCTCC AB 2017083</strain>
    </source>
</reference>
<dbReference type="InterPro" id="IPR029069">
    <property type="entry name" value="HotDog_dom_sf"/>
</dbReference>
<sequence length="156" mass="16140">MDTTAGMRAMPRHEAPNDEWRAWADGYPSFASAGLRCVEISDTTAVFDFGGTPFPLNPNGAVNGGIVALAADQIMGVLGARLAPTGSMPVTAVLQVQYHSPAVAPLTLTAQAVHSGRTLQTIEVVVHDARGRRCSTATGTMSVGALEQRIAPAVGA</sequence>
<dbReference type="AlphaFoldDB" id="A0A417Y6L5"/>
<name>A0A417Y6L5_9ACTN</name>
<keyword evidence="1" id="KW-0378">Hydrolase</keyword>
<dbReference type="SUPFAM" id="SSF54637">
    <property type="entry name" value="Thioesterase/thiol ester dehydrase-isomerase"/>
    <property type="match status" value="1"/>
</dbReference>
<dbReference type="OrthoDB" id="5190423at2"/>
<accession>A0A417Y6L5</accession>
<dbReference type="Pfam" id="PF03061">
    <property type="entry name" value="4HBT"/>
    <property type="match status" value="1"/>
</dbReference>
<dbReference type="Proteomes" id="UP000283644">
    <property type="component" value="Unassembled WGS sequence"/>
</dbReference>
<dbReference type="CDD" id="cd03443">
    <property type="entry name" value="PaaI_thioesterase"/>
    <property type="match status" value="1"/>
</dbReference>
<evidence type="ECO:0000313" key="3">
    <source>
        <dbReference type="EMBL" id="RHW28134.1"/>
    </source>
</evidence>
<dbReference type="NCBIfam" id="TIGR00369">
    <property type="entry name" value="unchar_dom_1"/>
    <property type="match status" value="1"/>
</dbReference>
<proteinExistence type="predicted"/>
<dbReference type="InterPro" id="IPR006683">
    <property type="entry name" value="Thioestr_dom"/>
</dbReference>
<dbReference type="GO" id="GO:0016289">
    <property type="term" value="F:acyl-CoA hydrolase activity"/>
    <property type="evidence" value="ECO:0007669"/>
    <property type="project" value="UniProtKB-ARBA"/>
</dbReference>
<evidence type="ECO:0000259" key="2">
    <source>
        <dbReference type="Pfam" id="PF03061"/>
    </source>
</evidence>
<feature type="domain" description="Thioesterase" evidence="2">
    <location>
        <begin position="59"/>
        <end position="134"/>
    </location>
</feature>
<dbReference type="InterPro" id="IPR003736">
    <property type="entry name" value="PAAI_dom"/>
</dbReference>
<dbReference type="EMBL" id="QXGH01000010">
    <property type="protein sequence ID" value="RHW28134.1"/>
    <property type="molecule type" value="Genomic_DNA"/>
</dbReference>
<organism evidence="3 4">
    <name type="scientific">Nocardioides immobilis</name>
    <dbReference type="NCBI Taxonomy" id="2049295"/>
    <lineage>
        <taxon>Bacteria</taxon>
        <taxon>Bacillati</taxon>
        <taxon>Actinomycetota</taxon>
        <taxon>Actinomycetes</taxon>
        <taxon>Propionibacteriales</taxon>
        <taxon>Nocardioidaceae</taxon>
        <taxon>Nocardioides</taxon>
    </lineage>
</organism>
<dbReference type="RefSeq" id="WP_118922865.1">
    <property type="nucleotide sequence ID" value="NZ_QXGH01000010.1"/>
</dbReference>